<dbReference type="InterPro" id="IPR006645">
    <property type="entry name" value="NGN-like_dom"/>
</dbReference>
<comment type="function">
    <text evidence="4">Enhances distal genes transcription elongation in a specialized subset of operons that encode extracytoplasmic components. RfaH is recruited into a multi-component RNA polymerase complex by the ops element, which is a short conserved DNA sequence located downstream of the main promoter of these operons. Once bound, RfaH suppresses pausing and inhibits Rho-dependent and intrinsic termination at a subset of sites. Termination signals are bypassed, which allows complete synthesis of long RNA chains.</text>
</comment>
<dbReference type="AlphaFoldDB" id="A0A3B0M5C4"/>
<keyword evidence="1 4" id="KW-0889">Transcription antitermination</keyword>
<comment type="subunit">
    <text evidence="4">Interacts with both the nontemplate DNA and the RNA polymerase (RNAP).</text>
</comment>
<dbReference type="GO" id="GO:0006354">
    <property type="term" value="P:DNA-templated transcription elongation"/>
    <property type="evidence" value="ECO:0007669"/>
    <property type="project" value="InterPro"/>
</dbReference>
<dbReference type="SMART" id="SM00738">
    <property type="entry name" value="NGN"/>
    <property type="match status" value="1"/>
</dbReference>
<keyword evidence="2 4" id="KW-0805">Transcription regulation</keyword>
<organism evidence="6">
    <name type="scientific">Arsenophonus endosymbiont of Trialeurodes vaporariorum</name>
    <dbReference type="NCBI Taxonomy" id="235567"/>
    <lineage>
        <taxon>Bacteria</taxon>
        <taxon>Pseudomonadati</taxon>
        <taxon>Pseudomonadota</taxon>
        <taxon>Gammaproteobacteria</taxon>
        <taxon>Enterobacterales</taxon>
        <taxon>Morganellaceae</taxon>
        <taxon>Arsenophonus</taxon>
    </lineage>
</organism>
<protein>
    <recommendedName>
        <fullName evidence="4">Transcription antitermination protein RfaH</fullName>
    </recommendedName>
</protein>
<comment type="similarity">
    <text evidence="4">Belongs to the RfaH family.</text>
</comment>
<sequence length="163" mass="18643">MENWYLLYCKRGQIEQAIENLKRQHVICLTPEAQIQKMVRGKRITITEALFPNYLFIKFNPEEIHTTTIRSTRGVSHFILFGLYPVIVPDNIINELKSASKQEILAPKTPVSGDTIIITEGIFEGLKAIYSEPDGENRSVILLNILNQNVAKLIDNKQFKKSD</sequence>
<dbReference type="SUPFAM" id="SSF82679">
    <property type="entry name" value="N-utilization substance G protein NusG, N-terminal domain"/>
    <property type="match status" value="1"/>
</dbReference>
<evidence type="ECO:0000256" key="1">
    <source>
        <dbReference type="ARBA" id="ARBA00022814"/>
    </source>
</evidence>
<dbReference type="InterPro" id="IPR036735">
    <property type="entry name" value="NGN_dom_sf"/>
</dbReference>
<dbReference type="InterPro" id="IPR043425">
    <property type="entry name" value="NusG-like"/>
</dbReference>
<evidence type="ECO:0000313" key="6">
    <source>
        <dbReference type="EMBL" id="SSW95308.1"/>
    </source>
</evidence>
<accession>A0A3B0M5C4</accession>
<dbReference type="Pfam" id="PF02357">
    <property type="entry name" value="NusG"/>
    <property type="match status" value="1"/>
</dbReference>
<dbReference type="GO" id="GO:0001073">
    <property type="term" value="F:transcription antitermination factor activity, DNA binding"/>
    <property type="evidence" value="ECO:0007669"/>
    <property type="project" value="UniProtKB-UniRule"/>
</dbReference>
<keyword evidence="3 4" id="KW-0804">Transcription</keyword>
<evidence type="ECO:0000256" key="2">
    <source>
        <dbReference type="ARBA" id="ARBA00023015"/>
    </source>
</evidence>
<name>A0A3B0M5C4_9GAMM</name>
<dbReference type="PANTHER" id="PTHR30265:SF7">
    <property type="entry name" value="TRANSCRIPTION ANTITERMINATION PROTEIN RFAH"/>
    <property type="match status" value="1"/>
</dbReference>
<dbReference type="EMBL" id="UFQR01000004">
    <property type="protein sequence ID" value="SSW95308.1"/>
    <property type="molecule type" value="Genomic_DNA"/>
</dbReference>
<dbReference type="NCBIfam" id="NF006534">
    <property type="entry name" value="PRK09014.1"/>
    <property type="match status" value="1"/>
</dbReference>
<dbReference type="Gene3D" id="3.30.70.940">
    <property type="entry name" value="NusG, N-terminal domain"/>
    <property type="match status" value="1"/>
</dbReference>
<evidence type="ECO:0000256" key="3">
    <source>
        <dbReference type="ARBA" id="ARBA00023163"/>
    </source>
</evidence>
<keyword evidence="4" id="KW-0238">DNA-binding</keyword>
<dbReference type="PANTHER" id="PTHR30265">
    <property type="entry name" value="RHO-INTERACTING TRANSCRIPTION TERMINATION FACTOR NUSG"/>
    <property type="match status" value="1"/>
</dbReference>
<gene>
    <name evidence="4 6" type="primary">rfaH</name>
    <name evidence="6" type="ORF">ARTV_1164</name>
</gene>
<dbReference type="NCBIfam" id="TIGR01955">
    <property type="entry name" value="RfaH"/>
    <property type="match status" value="1"/>
</dbReference>
<feature type="domain" description="NusG-like N-terminal" evidence="5">
    <location>
        <begin position="1"/>
        <end position="100"/>
    </location>
</feature>
<dbReference type="CDD" id="cd09892">
    <property type="entry name" value="NGN_SP_RfaH"/>
    <property type="match status" value="1"/>
</dbReference>
<evidence type="ECO:0000256" key="4">
    <source>
        <dbReference type="HAMAP-Rule" id="MF_00951"/>
    </source>
</evidence>
<dbReference type="InterPro" id="IPR010215">
    <property type="entry name" value="Transcription_antiterm_RfaH"/>
</dbReference>
<proteinExistence type="inferred from homology"/>
<dbReference type="GO" id="GO:0003677">
    <property type="term" value="F:DNA binding"/>
    <property type="evidence" value="ECO:0007669"/>
    <property type="project" value="UniProtKB-UniRule"/>
</dbReference>
<dbReference type="GO" id="GO:0005829">
    <property type="term" value="C:cytosol"/>
    <property type="evidence" value="ECO:0007669"/>
    <property type="project" value="TreeGrafter"/>
</dbReference>
<reference evidence="6" key="1">
    <citation type="submission" date="2018-04" db="EMBL/GenBank/DDBJ databases">
        <authorList>
            <person name="Go L.Y."/>
            <person name="Mitchell J.A."/>
        </authorList>
    </citation>
    <scope>NUCLEOTIDE SEQUENCE</scope>
    <source>
        <strain evidence="6">ARTV</strain>
    </source>
</reference>
<dbReference type="HAMAP" id="MF_00951">
    <property type="entry name" value="RfaH"/>
    <property type="match status" value="1"/>
</dbReference>
<evidence type="ECO:0000259" key="5">
    <source>
        <dbReference type="SMART" id="SM00738"/>
    </source>
</evidence>